<feature type="signal peptide" evidence="2">
    <location>
        <begin position="1"/>
        <end position="21"/>
    </location>
</feature>
<feature type="compositionally biased region" description="Basic and acidic residues" evidence="1">
    <location>
        <begin position="245"/>
        <end position="266"/>
    </location>
</feature>
<evidence type="ECO:0000256" key="2">
    <source>
        <dbReference type="SAM" id="SignalP"/>
    </source>
</evidence>
<protein>
    <recommendedName>
        <fullName evidence="5">Tetratricopeptide repeat protein</fullName>
    </recommendedName>
</protein>
<dbReference type="InterPro" id="IPR011990">
    <property type="entry name" value="TPR-like_helical_dom_sf"/>
</dbReference>
<reference evidence="4" key="1">
    <citation type="journal article" date="2022" name="Int. J. Syst. Evol. Microbiol.">
        <title>Anaeromyxobacter oryzae sp. nov., Anaeromyxobacter diazotrophicus sp. nov. and Anaeromyxobacter paludicola sp. nov., isolated from paddy soils.</title>
        <authorList>
            <person name="Itoh H."/>
            <person name="Xu Z."/>
            <person name="Mise K."/>
            <person name="Masuda Y."/>
            <person name="Ushijima N."/>
            <person name="Hayakawa C."/>
            <person name="Shiratori Y."/>
            <person name="Senoo K."/>
        </authorList>
    </citation>
    <scope>NUCLEOTIDE SEQUENCE [LARGE SCALE GENOMIC DNA]</scope>
    <source>
        <strain evidence="4">Red630</strain>
    </source>
</reference>
<dbReference type="Proteomes" id="UP001162734">
    <property type="component" value="Chromosome"/>
</dbReference>
<organism evidence="3 4">
    <name type="scientific">Anaeromyxobacter paludicola</name>
    <dbReference type="NCBI Taxonomy" id="2918171"/>
    <lineage>
        <taxon>Bacteria</taxon>
        <taxon>Pseudomonadati</taxon>
        <taxon>Myxococcota</taxon>
        <taxon>Myxococcia</taxon>
        <taxon>Myxococcales</taxon>
        <taxon>Cystobacterineae</taxon>
        <taxon>Anaeromyxobacteraceae</taxon>
        <taxon>Anaeromyxobacter</taxon>
    </lineage>
</organism>
<name>A0ABN6NAC0_9BACT</name>
<accession>A0ABN6NAC0</accession>
<dbReference type="EMBL" id="AP025592">
    <property type="protein sequence ID" value="BDG08955.1"/>
    <property type="molecule type" value="Genomic_DNA"/>
</dbReference>
<feature type="chain" id="PRO_5046301358" description="Tetratricopeptide repeat protein" evidence="2">
    <location>
        <begin position="22"/>
        <end position="266"/>
    </location>
</feature>
<dbReference type="Gene3D" id="1.25.40.10">
    <property type="entry name" value="Tetratricopeptide repeat domain"/>
    <property type="match status" value="1"/>
</dbReference>
<gene>
    <name evidence="3" type="ORF">AMPC_20680</name>
</gene>
<evidence type="ECO:0000313" key="3">
    <source>
        <dbReference type="EMBL" id="BDG08955.1"/>
    </source>
</evidence>
<keyword evidence="2" id="KW-0732">Signal</keyword>
<feature type="region of interest" description="Disordered" evidence="1">
    <location>
        <begin position="240"/>
        <end position="266"/>
    </location>
</feature>
<sequence>MRRRSALLALALLGGCASALHEPPPVSALAPGAAGGRSAAELLREADAAWARRADPREATAAQALYLDAAAADERSAAGLLGAMRAITFRLEREPDAGARGRLAAEGVQLGQWCQRRAPREAACDYRLAIALGQQARERPSTGKDALGMMVELLKKTIAAAPSLDEGGPHRVLAIVYLRAPGWPLGPGDPEAALEEARAAAGLFPDAAGNQVALGEALGKNGAAAESRAAYERALALATAAQSRGDPDAGRAREEAEKALGESPGR</sequence>
<dbReference type="PROSITE" id="PS51257">
    <property type="entry name" value="PROKAR_LIPOPROTEIN"/>
    <property type="match status" value="1"/>
</dbReference>
<proteinExistence type="predicted"/>
<evidence type="ECO:0000256" key="1">
    <source>
        <dbReference type="SAM" id="MobiDB-lite"/>
    </source>
</evidence>
<dbReference type="RefSeq" id="WP_248340491.1">
    <property type="nucleotide sequence ID" value="NZ_AP025592.1"/>
</dbReference>
<evidence type="ECO:0008006" key="5">
    <source>
        <dbReference type="Google" id="ProtNLM"/>
    </source>
</evidence>
<evidence type="ECO:0000313" key="4">
    <source>
        <dbReference type="Proteomes" id="UP001162734"/>
    </source>
</evidence>
<keyword evidence="4" id="KW-1185">Reference proteome</keyword>